<dbReference type="Gene3D" id="3.40.190.290">
    <property type="match status" value="1"/>
</dbReference>
<dbReference type="GO" id="GO:0003700">
    <property type="term" value="F:DNA-binding transcription factor activity"/>
    <property type="evidence" value="ECO:0007669"/>
    <property type="project" value="InterPro"/>
</dbReference>
<comment type="caution">
    <text evidence="6">The sequence shown here is derived from an EMBL/GenBank/DDBJ whole genome shotgun (WGS) entry which is preliminary data.</text>
</comment>
<dbReference type="InterPro" id="IPR036390">
    <property type="entry name" value="WH_DNA-bd_sf"/>
</dbReference>
<evidence type="ECO:0000256" key="2">
    <source>
        <dbReference type="ARBA" id="ARBA00023015"/>
    </source>
</evidence>
<dbReference type="Gene3D" id="1.10.10.10">
    <property type="entry name" value="Winged helix-like DNA-binding domain superfamily/Winged helix DNA-binding domain"/>
    <property type="match status" value="1"/>
</dbReference>
<dbReference type="SUPFAM" id="SSF53850">
    <property type="entry name" value="Periplasmic binding protein-like II"/>
    <property type="match status" value="1"/>
</dbReference>
<dbReference type="InterPro" id="IPR050950">
    <property type="entry name" value="HTH-type_LysR_regulators"/>
</dbReference>
<dbReference type="GO" id="GO:0005829">
    <property type="term" value="C:cytosol"/>
    <property type="evidence" value="ECO:0007669"/>
    <property type="project" value="TreeGrafter"/>
</dbReference>
<evidence type="ECO:0000256" key="1">
    <source>
        <dbReference type="ARBA" id="ARBA00009437"/>
    </source>
</evidence>
<dbReference type="InterPro" id="IPR000847">
    <property type="entry name" value="LysR_HTH_N"/>
</dbReference>
<dbReference type="FunFam" id="1.10.10.10:FF:000001">
    <property type="entry name" value="LysR family transcriptional regulator"/>
    <property type="match status" value="1"/>
</dbReference>
<reference evidence="6 7" key="1">
    <citation type="submission" date="2020-07" db="EMBL/GenBank/DDBJ databases">
        <title>Sequencing the genomes of 1000 actinobacteria strains.</title>
        <authorList>
            <person name="Klenk H.-P."/>
        </authorList>
    </citation>
    <scope>NUCLEOTIDE SEQUENCE [LARGE SCALE GENOMIC DNA]</scope>
    <source>
        <strain evidence="6 7">DSM 104006</strain>
    </source>
</reference>
<keyword evidence="4" id="KW-0804">Transcription</keyword>
<proteinExistence type="inferred from homology"/>
<dbReference type="SUPFAM" id="SSF46785">
    <property type="entry name" value="Winged helix' DNA-binding domain"/>
    <property type="match status" value="1"/>
</dbReference>
<dbReference type="AlphaFoldDB" id="A0A853BE89"/>
<dbReference type="PANTHER" id="PTHR30419:SF31">
    <property type="entry name" value="BLR3139 PROTEIN"/>
    <property type="match status" value="1"/>
</dbReference>
<organism evidence="6 7">
    <name type="scientific">Amycolatopsis endophytica</name>
    <dbReference type="NCBI Taxonomy" id="860233"/>
    <lineage>
        <taxon>Bacteria</taxon>
        <taxon>Bacillati</taxon>
        <taxon>Actinomycetota</taxon>
        <taxon>Actinomycetes</taxon>
        <taxon>Pseudonocardiales</taxon>
        <taxon>Pseudonocardiaceae</taxon>
        <taxon>Amycolatopsis</taxon>
    </lineage>
</organism>
<comment type="similarity">
    <text evidence="1">Belongs to the LysR transcriptional regulatory family.</text>
</comment>
<evidence type="ECO:0000256" key="4">
    <source>
        <dbReference type="ARBA" id="ARBA00023163"/>
    </source>
</evidence>
<dbReference type="Pfam" id="PF00126">
    <property type="entry name" value="HTH_1"/>
    <property type="match status" value="1"/>
</dbReference>
<name>A0A853BE89_9PSEU</name>
<dbReference type="PANTHER" id="PTHR30419">
    <property type="entry name" value="HTH-TYPE TRANSCRIPTIONAL REGULATOR YBHD"/>
    <property type="match status" value="1"/>
</dbReference>
<sequence>MAVAEERHFTRAARRLMVSQSGLSASIRTLERELGGPLFVRSTRRVELTEIGRAVLTDARRAIAGAEAAKQAAAEVQGLVRGVLAVGTEQCIGVVDVPGALAKLHAAHPRIEIRLRHSGSADLMRELVAGQLDVAFVAGDEPVQDSVRTVPLAAEPMVLLTGPRHPLATVDVPAWSELSAETFVDFHRDWSIRQVTDHAFAEQGLTRRVALEVNDVHSLLDLVRCELGVAIVPRPVAMKDKAAGLVSRPLPGEVLWRVSLAVGDGAHASPAARAFCALCGALTAE</sequence>
<keyword evidence="2" id="KW-0805">Transcription regulation</keyword>
<evidence type="ECO:0000313" key="7">
    <source>
        <dbReference type="Proteomes" id="UP000549616"/>
    </source>
</evidence>
<evidence type="ECO:0000259" key="5">
    <source>
        <dbReference type="PROSITE" id="PS50931"/>
    </source>
</evidence>
<keyword evidence="3 6" id="KW-0238">DNA-binding</keyword>
<dbReference type="InterPro" id="IPR036388">
    <property type="entry name" value="WH-like_DNA-bd_sf"/>
</dbReference>
<dbReference type="CDD" id="cd08436">
    <property type="entry name" value="PBP2_LTTR_like_3"/>
    <property type="match status" value="1"/>
</dbReference>
<dbReference type="Proteomes" id="UP000549616">
    <property type="component" value="Unassembled WGS sequence"/>
</dbReference>
<dbReference type="PRINTS" id="PR00039">
    <property type="entry name" value="HTHLYSR"/>
</dbReference>
<dbReference type="PROSITE" id="PS50931">
    <property type="entry name" value="HTH_LYSR"/>
    <property type="match status" value="1"/>
</dbReference>
<dbReference type="GO" id="GO:0003677">
    <property type="term" value="F:DNA binding"/>
    <property type="evidence" value="ECO:0007669"/>
    <property type="project" value="UniProtKB-KW"/>
</dbReference>
<dbReference type="EMBL" id="JACCFK010000002">
    <property type="protein sequence ID" value="NYI92992.1"/>
    <property type="molecule type" value="Genomic_DNA"/>
</dbReference>
<feature type="domain" description="HTH lysR-type" evidence="5">
    <location>
        <begin position="1"/>
        <end position="49"/>
    </location>
</feature>
<evidence type="ECO:0000313" key="6">
    <source>
        <dbReference type="EMBL" id="NYI92992.1"/>
    </source>
</evidence>
<accession>A0A853BE89</accession>
<protein>
    <submittedName>
        <fullName evidence="6">DNA-binding transcriptional LysR family regulator</fullName>
    </submittedName>
</protein>
<dbReference type="InterPro" id="IPR005119">
    <property type="entry name" value="LysR_subst-bd"/>
</dbReference>
<evidence type="ECO:0000256" key="3">
    <source>
        <dbReference type="ARBA" id="ARBA00023125"/>
    </source>
</evidence>
<dbReference type="Pfam" id="PF03466">
    <property type="entry name" value="LysR_substrate"/>
    <property type="match status" value="1"/>
</dbReference>
<keyword evidence="7" id="KW-1185">Reference proteome</keyword>
<gene>
    <name evidence="6" type="ORF">HNR02_006367</name>
</gene>